<sequence length="76" mass="8856">MEELSKKSLITLAHAKMPFGKYKDWYLSDIPEPYYVWFRQKGFPEGKLGKQMQAVLELKINGLEPLLKQVRRLGSS</sequence>
<comment type="caution">
    <text evidence="1">The sequence shown here is derived from an EMBL/GenBank/DDBJ whole genome shotgun (WGS) entry which is preliminary data.</text>
</comment>
<evidence type="ECO:0000313" key="1">
    <source>
        <dbReference type="EMBL" id="MBB4118128.1"/>
    </source>
</evidence>
<dbReference type="InterPro" id="IPR024530">
    <property type="entry name" value="QSregVF_b"/>
</dbReference>
<dbReference type="Pfam" id="PF12843">
    <property type="entry name" value="QSregVF_b"/>
    <property type="match status" value="1"/>
</dbReference>
<dbReference type="EMBL" id="JACIFO010000001">
    <property type="protein sequence ID" value="MBB4118128.1"/>
    <property type="molecule type" value="Genomic_DNA"/>
</dbReference>
<evidence type="ECO:0000313" key="2">
    <source>
        <dbReference type="Proteomes" id="UP000553034"/>
    </source>
</evidence>
<organism evidence="1 2">
    <name type="scientific">Mesonia hippocampi</name>
    <dbReference type="NCBI Taxonomy" id="1628250"/>
    <lineage>
        <taxon>Bacteria</taxon>
        <taxon>Pseudomonadati</taxon>
        <taxon>Bacteroidota</taxon>
        <taxon>Flavobacteriia</taxon>
        <taxon>Flavobacteriales</taxon>
        <taxon>Flavobacteriaceae</taxon>
        <taxon>Mesonia</taxon>
    </lineage>
</organism>
<dbReference type="AlphaFoldDB" id="A0A840EIZ0"/>
<reference evidence="1 2" key="1">
    <citation type="submission" date="2020-08" db="EMBL/GenBank/DDBJ databases">
        <title>Genomic Encyclopedia of Type Strains, Phase IV (KMG-IV): sequencing the most valuable type-strain genomes for metagenomic binning, comparative biology and taxonomic classification.</title>
        <authorList>
            <person name="Goeker M."/>
        </authorList>
    </citation>
    <scope>NUCLEOTIDE SEQUENCE [LARGE SCALE GENOMIC DNA]</scope>
    <source>
        <strain evidence="1 2">DSM 29568</strain>
    </source>
</reference>
<keyword evidence="2" id="KW-1185">Reference proteome</keyword>
<protein>
    <recommendedName>
        <fullName evidence="3">DUF3820 family protein</fullName>
    </recommendedName>
</protein>
<gene>
    <name evidence="1" type="ORF">GGR32_000400</name>
</gene>
<proteinExistence type="predicted"/>
<evidence type="ECO:0008006" key="3">
    <source>
        <dbReference type="Google" id="ProtNLM"/>
    </source>
</evidence>
<accession>A0A840EIZ0</accession>
<dbReference type="Proteomes" id="UP000553034">
    <property type="component" value="Unassembled WGS sequence"/>
</dbReference>
<dbReference type="RefSeq" id="WP_183475796.1">
    <property type="nucleotide sequence ID" value="NZ_JACIFO010000001.1"/>
</dbReference>
<name>A0A840EIZ0_9FLAO</name>